<evidence type="ECO:0000259" key="10">
    <source>
        <dbReference type="PROSITE" id="PS50109"/>
    </source>
</evidence>
<dbReference type="CDD" id="cd00082">
    <property type="entry name" value="HisKA"/>
    <property type="match status" value="1"/>
</dbReference>
<evidence type="ECO:0000256" key="7">
    <source>
        <dbReference type="ARBA" id="ARBA00022840"/>
    </source>
</evidence>
<dbReference type="GO" id="GO:0005524">
    <property type="term" value="F:ATP binding"/>
    <property type="evidence" value="ECO:0007669"/>
    <property type="project" value="UniProtKB-KW"/>
</dbReference>
<organism evidence="11 12">
    <name type="scientific">Desulfobacca acetoxidans (strain ATCC 700848 / DSM 11109 / ASRB2)</name>
    <dbReference type="NCBI Taxonomy" id="880072"/>
    <lineage>
        <taxon>Bacteria</taxon>
        <taxon>Pseudomonadati</taxon>
        <taxon>Thermodesulfobacteriota</taxon>
        <taxon>Desulfobaccia</taxon>
        <taxon>Desulfobaccales</taxon>
        <taxon>Desulfobaccaceae</taxon>
        <taxon>Desulfobacca</taxon>
    </lineage>
</organism>
<comment type="catalytic activity">
    <reaction evidence="1">
        <text>ATP + protein L-histidine = ADP + protein N-phospho-L-histidine.</text>
        <dbReference type="EC" id="2.7.13.3"/>
    </reaction>
</comment>
<sequence length="369" mass="41874">MIWSLTPVLFVDIIGSLLVMTLAGLSFITARRLLRREPDNATWIFLFWLSLALMTFAISRSLGHILSHTLIMAEHPEIWGILAPFSGSLNTFTFILITSVTAFFYHFRRIYQRMSANHAELENFSRDILNLNRDLETMVMERTMAEMALGVADGIRNPICVIGGFSRLLLRRLEPDDPTREWLTSIAAETKRMEEMVAKFEALAEKRDYFFSQEDLNYVAQNTLTTLRPEFDNKLIDVQTSWWPQPLIGKINAHLLRVALSHLLRNAIEATPPGGVITVSTTVQGELAHLEIQDTGRGMPAEVVERIFTPFYTTKIGGTGLGLVFVQQIIEEHRGTIKIESEVGRGARVLIDLPQRFGPRKESDFRPSE</sequence>
<dbReference type="InterPro" id="IPR004358">
    <property type="entry name" value="Sig_transdc_His_kin-like_C"/>
</dbReference>
<protein>
    <recommendedName>
        <fullName evidence="2">histidine kinase</fullName>
        <ecNumber evidence="2">2.7.13.3</ecNumber>
    </recommendedName>
</protein>
<keyword evidence="7" id="KW-0067">ATP-binding</keyword>
<dbReference type="Proteomes" id="UP000000483">
    <property type="component" value="Chromosome"/>
</dbReference>
<dbReference type="GO" id="GO:0000156">
    <property type="term" value="F:phosphorelay response regulator activity"/>
    <property type="evidence" value="ECO:0007669"/>
    <property type="project" value="TreeGrafter"/>
</dbReference>
<evidence type="ECO:0000313" key="12">
    <source>
        <dbReference type="Proteomes" id="UP000000483"/>
    </source>
</evidence>
<keyword evidence="6 11" id="KW-0418">Kinase</keyword>
<dbReference type="InterPro" id="IPR036890">
    <property type="entry name" value="HATPase_C_sf"/>
</dbReference>
<evidence type="ECO:0000256" key="3">
    <source>
        <dbReference type="ARBA" id="ARBA00022553"/>
    </source>
</evidence>
<feature type="domain" description="Histidine kinase" evidence="10">
    <location>
        <begin position="150"/>
        <end position="357"/>
    </location>
</feature>
<dbReference type="SMART" id="SM00388">
    <property type="entry name" value="HisKA"/>
    <property type="match status" value="1"/>
</dbReference>
<dbReference type="Pfam" id="PF02518">
    <property type="entry name" value="HATPase_c"/>
    <property type="match status" value="1"/>
</dbReference>
<evidence type="ECO:0000256" key="4">
    <source>
        <dbReference type="ARBA" id="ARBA00022679"/>
    </source>
</evidence>
<dbReference type="PROSITE" id="PS50109">
    <property type="entry name" value="HIS_KIN"/>
    <property type="match status" value="1"/>
</dbReference>
<reference evidence="12" key="2">
    <citation type="submission" date="2011-03" db="EMBL/GenBank/DDBJ databases">
        <title>The complete genome of Desulfobacca acetoxidans DSM 11109.</title>
        <authorList>
            <consortium name="US DOE Joint Genome Institute (JGI-PGF)"/>
            <person name="Lucas S."/>
            <person name="Copeland A."/>
            <person name="Lapidus A."/>
            <person name="Bruce D."/>
            <person name="Goodwin L."/>
            <person name="Pitluck S."/>
            <person name="Peters L."/>
            <person name="Kyrpides N."/>
            <person name="Mavromatis K."/>
            <person name="Ivanova N."/>
            <person name="Ovchinnikova G."/>
            <person name="Teshima H."/>
            <person name="Detter J.C."/>
            <person name="Han C."/>
            <person name="Land M."/>
            <person name="Hauser L."/>
            <person name="Markowitz V."/>
            <person name="Cheng J.-F."/>
            <person name="Hugenholtz P."/>
            <person name="Woyke T."/>
            <person name="Wu D."/>
            <person name="Spring S."/>
            <person name="Schueler E."/>
            <person name="Brambilla E."/>
            <person name="Klenk H.-P."/>
            <person name="Eisen J.A."/>
        </authorList>
    </citation>
    <scope>NUCLEOTIDE SEQUENCE [LARGE SCALE GENOMIC DNA]</scope>
    <source>
        <strain evidence="12">ATCC 700848 / DSM 11109 / ASRB2</strain>
    </source>
</reference>
<dbReference type="SUPFAM" id="SSF55874">
    <property type="entry name" value="ATPase domain of HSP90 chaperone/DNA topoisomerase II/histidine kinase"/>
    <property type="match status" value="1"/>
</dbReference>
<evidence type="ECO:0000313" key="11">
    <source>
        <dbReference type="EMBL" id="AEB10581.1"/>
    </source>
</evidence>
<dbReference type="InterPro" id="IPR003661">
    <property type="entry name" value="HisK_dim/P_dom"/>
</dbReference>
<dbReference type="Pfam" id="PF00512">
    <property type="entry name" value="HisKA"/>
    <property type="match status" value="1"/>
</dbReference>
<dbReference type="InterPro" id="IPR050351">
    <property type="entry name" value="BphY/WalK/GraS-like"/>
</dbReference>
<feature type="transmembrane region" description="Helical" evidence="9">
    <location>
        <begin position="6"/>
        <end position="28"/>
    </location>
</feature>
<keyword evidence="9" id="KW-1133">Transmembrane helix</keyword>
<dbReference type="OrthoDB" id="9805591at2"/>
<proteinExistence type="predicted"/>
<dbReference type="RefSeq" id="WP_013707690.1">
    <property type="nucleotide sequence ID" value="NC_015388.1"/>
</dbReference>
<dbReference type="SUPFAM" id="SSF47384">
    <property type="entry name" value="Homodimeric domain of signal transducing histidine kinase"/>
    <property type="match status" value="1"/>
</dbReference>
<dbReference type="EC" id="2.7.13.3" evidence="2"/>
<evidence type="ECO:0000256" key="9">
    <source>
        <dbReference type="SAM" id="Phobius"/>
    </source>
</evidence>
<evidence type="ECO:0000256" key="5">
    <source>
        <dbReference type="ARBA" id="ARBA00022741"/>
    </source>
</evidence>
<name>F2NE13_DESAR</name>
<keyword evidence="5" id="KW-0547">Nucleotide-binding</keyword>
<keyword evidence="4" id="KW-0808">Transferase</keyword>
<dbReference type="GO" id="GO:0007234">
    <property type="term" value="P:osmosensory signaling via phosphorelay pathway"/>
    <property type="evidence" value="ECO:0007669"/>
    <property type="project" value="TreeGrafter"/>
</dbReference>
<dbReference type="HOGENOM" id="CLU_000445_114_39_7"/>
<reference evidence="11 12" key="1">
    <citation type="journal article" date="2011" name="Stand. Genomic Sci.">
        <title>Complete genome sequence of the acetate-degrading sulfate reducer Desulfobacca acetoxidans type strain (ASRB2).</title>
        <authorList>
            <person name="Goker M."/>
            <person name="Teshima H."/>
            <person name="Lapidus A."/>
            <person name="Nolan M."/>
            <person name="Lucas S."/>
            <person name="Hammon N."/>
            <person name="Deshpande S."/>
            <person name="Cheng J.F."/>
            <person name="Tapia R."/>
            <person name="Han C."/>
            <person name="Goodwin L."/>
            <person name="Pitluck S."/>
            <person name="Huntemann M."/>
            <person name="Liolios K."/>
            <person name="Ivanova N."/>
            <person name="Pagani I."/>
            <person name="Mavromatis K."/>
            <person name="Ovchinikova G."/>
            <person name="Pati A."/>
            <person name="Chen A."/>
            <person name="Palaniappan K."/>
            <person name="Land M."/>
            <person name="Hauser L."/>
            <person name="Brambilla E.M."/>
            <person name="Rohde M."/>
            <person name="Spring S."/>
            <person name="Detter J.C."/>
            <person name="Woyke T."/>
            <person name="Bristow J."/>
            <person name="Eisen J.A."/>
            <person name="Markowitz V."/>
            <person name="Hugenholtz P."/>
            <person name="Kyrpides N.C."/>
            <person name="Klenk H.P."/>
        </authorList>
    </citation>
    <scope>NUCLEOTIDE SEQUENCE [LARGE SCALE GENOMIC DNA]</scope>
    <source>
        <strain evidence="12">ATCC 700848 / DSM 11109 / ASRB2</strain>
    </source>
</reference>
<keyword evidence="9" id="KW-0472">Membrane</keyword>
<dbReference type="CDD" id="cd00075">
    <property type="entry name" value="HATPase"/>
    <property type="match status" value="1"/>
</dbReference>
<keyword evidence="9" id="KW-0812">Transmembrane</keyword>
<dbReference type="SMART" id="SM00387">
    <property type="entry name" value="HATPase_c"/>
    <property type="match status" value="1"/>
</dbReference>
<evidence type="ECO:0000256" key="1">
    <source>
        <dbReference type="ARBA" id="ARBA00000085"/>
    </source>
</evidence>
<keyword evidence="12" id="KW-1185">Reference proteome</keyword>
<accession>F2NE13</accession>
<keyword evidence="8" id="KW-0902">Two-component regulatory system</keyword>
<dbReference type="KEGG" id="dao:Desac_2768"/>
<dbReference type="PANTHER" id="PTHR42878:SF7">
    <property type="entry name" value="SENSOR HISTIDINE KINASE GLRK"/>
    <property type="match status" value="1"/>
</dbReference>
<dbReference type="PANTHER" id="PTHR42878">
    <property type="entry name" value="TWO-COMPONENT HISTIDINE KINASE"/>
    <property type="match status" value="1"/>
</dbReference>
<dbReference type="AlphaFoldDB" id="F2NE13"/>
<dbReference type="InterPro" id="IPR036097">
    <property type="entry name" value="HisK_dim/P_sf"/>
</dbReference>
<dbReference type="Gene3D" id="3.30.565.10">
    <property type="entry name" value="Histidine kinase-like ATPase, C-terminal domain"/>
    <property type="match status" value="1"/>
</dbReference>
<dbReference type="InterPro" id="IPR005467">
    <property type="entry name" value="His_kinase_dom"/>
</dbReference>
<keyword evidence="3" id="KW-0597">Phosphoprotein</keyword>
<dbReference type="Gene3D" id="1.10.287.130">
    <property type="match status" value="1"/>
</dbReference>
<dbReference type="eggNOG" id="COG4191">
    <property type="taxonomic scope" value="Bacteria"/>
</dbReference>
<evidence type="ECO:0000256" key="6">
    <source>
        <dbReference type="ARBA" id="ARBA00022777"/>
    </source>
</evidence>
<feature type="transmembrane region" description="Helical" evidence="9">
    <location>
        <begin position="40"/>
        <end position="58"/>
    </location>
</feature>
<dbReference type="EMBL" id="CP002629">
    <property type="protein sequence ID" value="AEB10581.1"/>
    <property type="molecule type" value="Genomic_DNA"/>
</dbReference>
<evidence type="ECO:0000256" key="2">
    <source>
        <dbReference type="ARBA" id="ARBA00012438"/>
    </source>
</evidence>
<dbReference type="STRING" id="880072.Desac_2768"/>
<dbReference type="GO" id="GO:0030295">
    <property type="term" value="F:protein kinase activator activity"/>
    <property type="evidence" value="ECO:0007669"/>
    <property type="project" value="TreeGrafter"/>
</dbReference>
<dbReference type="InterPro" id="IPR003594">
    <property type="entry name" value="HATPase_dom"/>
</dbReference>
<evidence type="ECO:0000256" key="8">
    <source>
        <dbReference type="ARBA" id="ARBA00023012"/>
    </source>
</evidence>
<feature type="transmembrane region" description="Helical" evidence="9">
    <location>
        <begin position="78"/>
        <end position="105"/>
    </location>
</feature>
<gene>
    <name evidence="11" type="ordered locus">Desac_2768</name>
</gene>
<dbReference type="PRINTS" id="PR00344">
    <property type="entry name" value="BCTRLSENSOR"/>
</dbReference>
<dbReference type="GO" id="GO:0000155">
    <property type="term" value="F:phosphorelay sensor kinase activity"/>
    <property type="evidence" value="ECO:0007669"/>
    <property type="project" value="InterPro"/>
</dbReference>